<organism evidence="6 7">
    <name type="scientific">Saccharothrix coeruleofusca</name>
    <dbReference type="NCBI Taxonomy" id="33919"/>
    <lineage>
        <taxon>Bacteria</taxon>
        <taxon>Bacillati</taxon>
        <taxon>Actinomycetota</taxon>
        <taxon>Actinomycetes</taxon>
        <taxon>Pseudonocardiales</taxon>
        <taxon>Pseudonocardiaceae</taxon>
        <taxon>Saccharothrix</taxon>
    </lineage>
</organism>
<feature type="domain" description="HTH tetR-type" evidence="5">
    <location>
        <begin position="9"/>
        <end position="69"/>
    </location>
</feature>
<reference evidence="6" key="2">
    <citation type="submission" date="2020-09" db="EMBL/GenBank/DDBJ databases">
        <authorList>
            <person name="Sun Q."/>
            <person name="Ohkuma M."/>
        </authorList>
    </citation>
    <scope>NUCLEOTIDE SEQUENCE</scope>
    <source>
        <strain evidence="6">JCM 3313</strain>
    </source>
</reference>
<reference evidence="6" key="1">
    <citation type="journal article" date="2014" name="Int. J. Syst. Evol. Microbiol.">
        <title>Complete genome sequence of Corynebacterium casei LMG S-19264T (=DSM 44701T), isolated from a smear-ripened cheese.</title>
        <authorList>
            <consortium name="US DOE Joint Genome Institute (JGI-PGF)"/>
            <person name="Walter F."/>
            <person name="Albersmeier A."/>
            <person name="Kalinowski J."/>
            <person name="Ruckert C."/>
        </authorList>
    </citation>
    <scope>NUCLEOTIDE SEQUENCE</scope>
    <source>
        <strain evidence="6">JCM 3313</strain>
    </source>
</reference>
<evidence type="ECO:0000256" key="1">
    <source>
        <dbReference type="ARBA" id="ARBA00023015"/>
    </source>
</evidence>
<keyword evidence="2 4" id="KW-0238">DNA-binding</keyword>
<feature type="DNA-binding region" description="H-T-H motif" evidence="4">
    <location>
        <begin position="32"/>
        <end position="51"/>
    </location>
</feature>
<dbReference type="GO" id="GO:0003677">
    <property type="term" value="F:DNA binding"/>
    <property type="evidence" value="ECO:0007669"/>
    <property type="project" value="UniProtKB-UniRule"/>
</dbReference>
<proteinExistence type="predicted"/>
<dbReference type="Proteomes" id="UP000639606">
    <property type="component" value="Unassembled WGS sequence"/>
</dbReference>
<dbReference type="Gene3D" id="1.10.10.60">
    <property type="entry name" value="Homeodomain-like"/>
    <property type="match status" value="1"/>
</dbReference>
<dbReference type="SUPFAM" id="SSF46689">
    <property type="entry name" value="Homeodomain-like"/>
    <property type="match status" value="1"/>
</dbReference>
<name>A0A918ANM4_9PSEU</name>
<dbReference type="Pfam" id="PF00440">
    <property type="entry name" value="TetR_N"/>
    <property type="match status" value="1"/>
</dbReference>
<dbReference type="EMBL" id="BMRG01000008">
    <property type="protein sequence ID" value="GGP65513.1"/>
    <property type="molecule type" value="Genomic_DNA"/>
</dbReference>
<dbReference type="InterPro" id="IPR036271">
    <property type="entry name" value="Tet_transcr_reg_TetR-rel_C_sf"/>
</dbReference>
<dbReference type="AlphaFoldDB" id="A0A918ANM4"/>
<evidence type="ECO:0000313" key="7">
    <source>
        <dbReference type="Proteomes" id="UP000639606"/>
    </source>
</evidence>
<dbReference type="InterPro" id="IPR001647">
    <property type="entry name" value="HTH_TetR"/>
</dbReference>
<dbReference type="PROSITE" id="PS50977">
    <property type="entry name" value="HTH_TETR_2"/>
    <property type="match status" value="1"/>
</dbReference>
<dbReference type="Gene3D" id="1.10.357.10">
    <property type="entry name" value="Tetracycline Repressor, domain 2"/>
    <property type="match status" value="1"/>
</dbReference>
<comment type="caution">
    <text evidence="6">The sequence shown here is derived from an EMBL/GenBank/DDBJ whole genome shotgun (WGS) entry which is preliminary data.</text>
</comment>
<dbReference type="SUPFAM" id="SSF48498">
    <property type="entry name" value="Tetracyclin repressor-like, C-terminal domain"/>
    <property type="match status" value="1"/>
</dbReference>
<evidence type="ECO:0000256" key="3">
    <source>
        <dbReference type="ARBA" id="ARBA00023163"/>
    </source>
</evidence>
<keyword evidence="1" id="KW-0805">Transcription regulation</keyword>
<evidence type="ECO:0000256" key="4">
    <source>
        <dbReference type="PROSITE-ProRule" id="PRU00335"/>
    </source>
</evidence>
<dbReference type="PANTHER" id="PTHR47506:SF1">
    <property type="entry name" value="HTH-TYPE TRANSCRIPTIONAL REGULATOR YJDC"/>
    <property type="match status" value="1"/>
</dbReference>
<sequence length="191" mass="21087">MARTGRPREFDESVAARELTRVFWEKGYHTTSIQDLVDATGVQRNSLYGVFGNKKALLLVALAQYRAQVTEVLERLQREAPVLPALRHFLTFPLDPSRALNGCLLGNTTVEVSGQDEDIHAAVRDNFAALERALRLALERAHRSGELPPRDAATQARMLMAVQQGLQVISRATDDPTRSAAAVDAVLDSLR</sequence>
<keyword evidence="7" id="KW-1185">Reference proteome</keyword>
<dbReference type="PANTHER" id="PTHR47506">
    <property type="entry name" value="TRANSCRIPTIONAL REGULATORY PROTEIN"/>
    <property type="match status" value="1"/>
</dbReference>
<dbReference type="RefSeq" id="WP_189225062.1">
    <property type="nucleotide sequence ID" value="NZ_BMRG01000008.1"/>
</dbReference>
<evidence type="ECO:0000256" key="2">
    <source>
        <dbReference type="ARBA" id="ARBA00023125"/>
    </source>
</evidence>
<gene>
    <name evidence="6" type="ORF">GCM10010185_42900</name>
</gene>
<accession>A0A918ANM4</accession>
<dbReference type="Pfam" id="PF16925">
    <property type="entry name" value="TetR_C_13"/>
    <property type="match status" value="1"/>
</dbReference>
<evidence type="ECO:0000259" key="5">
    <source>
        <dbReference type="PROSITE" id="PS50977"/>
    </source>
</evidence>
<keyword evidence="3" id="KW-0804">Transcription</keyword>
<dbReference type="InterPro" id="IPR009057">
    <property type="entry name" value="Homeodomain-like_sf"/>
</dbReference>
<dbReference type="InterPro" id="IPR011075">
    <property type="entry name" value="TetR_C"/>
</dbReference>
<evidence type="ECO:0000313" key="6">
    <source>
        <dbReference type="EMBL" id="GGP65513.1"/>
    </source>
</evidence>
<protein>
    <submittedName>
        <fullName evidence="6">TetR family transcriptional regulator</fullName>
    </submittedName>
</protein>